<evidence type="ECO:0000313" key="2">
    <source>
        <dbReference type="Proteomes" id="UP001159405"/>
    </source>
</evidence>
<proteinExistence type="predicted"/>
<evidence type="ECO:0000313" key="1">
    <source>
        <dbReference type="EMBL" id="CAH3186370.1"/>
    </source>
</evidence>
<evidence type="ECO:0008006" key="3">
    <source>
        <dbReference type="Google" id="ProtNLM"/>
    </source>
</evidence>
<gene>
    <name evidence="1" type="ORF">PLOB_00034588</name>
</gene>
<protein>
    <recommendedName>
        <fullName evidence="3">Reverse transcriptase zinc-binding domain-containing protein</fullName>
    </recommendedName>
</protein>
<accession>A0ABN8S5R0</accession>
<keyword evidence="2" id="KW-1185">Reference proteome</keyword>
<organism evidence="1 2">
    <name type="scientific">Porites lobata</name>
    <dbReference type="NCBI Taxonomy" id="104759"/>
    <lineage>
        <taxon>Eukaryota</taxon>
        <taxon>Metazoa</taxon>
        <taxon>Cnidaria</taxon>
        <taxon>Anthozoa</taxon>
        <taxon>Hexacorallia</taxon>
        <taxon>Scleractinia</taxon>
        <taxon>Fungiina</taxon>
        <taxon>Poritidae</taxon>
        <taxon>Porites</taxon>
    </lineage>
</organism>
<comment type="caution">
    <text evidence="1">The sequence shown here is derived from an EMBL/GenBank/DDBJ whole genome shotgun (WGS) entry which is preliminary data.</text>
</comment>
<feature type="non-terminal residue" evidence="1">
    <location>
        <position position="1"/>
    </location>
</feature>
<dbReference type="Proteomes" id="UP001159405">
    <property type="component" value="Unassembled WGS sequence"/>
</dbReference>
<sequence>LLNLENLPEFYHTILNYWHDFRRLTCDKQISIKKQIIWNNRNICIDGKPIYIKSWCTSGIRCIEDLLNVNLKFLTLSEMKEKYNFEFPFTTYYGLLRAIPTEWKSALRVKAGVHDESEKRETSLKLFSTKEAYSSILDKSFSAPTAEGRILDHGFTKEEIPYIYMLPFKILKEPKLIMFQVKIIHNILPYLFRARITDTDVCPLCNLESQSLKHMLITCSVSSSFWTCFSNWWHEKFKHKLTLSESTILYGWHKESNNWEVLNYCLIVAKYNVFATSVRNGVLDFDSFLLRLNNKIDILRTIAFRSNCLSQFKKTWDKLL</sequence>
<name>A0ABN8S5R0_9CNID</name>
<reference evidence="1 2" key="1">
    <citation type="submission" date="2022-05" db="EMBL/GenBank/DDBJ databases">
        <authorList>
            <consortium name="Genoscope - CEA"/>
            <person name="William W."/>
        </authorList>
    </citation>
    <scope>NUCLEOTIDE SEQUENCE [LARGE SCALE GENOMIC DNA]</scope>
</reference>
<dbReference type="EMBL" id="CALNXK010000477">
    <property type="protein sequence ID" value="CAH3186370.1"/>
    <property type="molecule type" value="Genomic_DNA"/>
</dbReference>